<proteinExistence type="predicted"/>
<organism evidence="2 3">
    <name type="scientific">Pontibacillus salicampi</name>
    <dbReference type="NCBI Taxonomy" id="1449801"/>
    <lineage>
        <taxon>Bacteria</taxon>
        <taxon>Bacillati</taxon>
        <taxon>Bacillota</taxon>
        <taxon>Bacilli</taxon>
        <taxon>Bacillales</taxon>
        <taxon>Bacillaceae</taxon>
        <taxon>Pontibacillus</taxon>
    </lineage>
</organism>
<keyword evidence="1" id="KW-1133">Transmembrane helix</keyword>
<sequence length="141" mass="15118">MKGILFSIIAGFCITLQGIFNTKMSSVIGGWHTTSIVHLVGFMLSLTIYLFVKDGDSKGMTKVPPIYFAGGALGVIVVFSELTAIHLVGPASAIAILLVAQLLGAFLIEARGWFGEKSFSVRPHQLLGICMMIVGVMLFKI</sequence>
<evidence type="ECO:0000256" key="1">
    <source>
        <dbReference type="SAM" id="Phobius"/>
    </source>
</evidence>
<dbReference type="RefSeq" id="WP_377345317.1">
    <property type="nucleotide sequence ID" value="NZ_JBHLTP010000003.1"/>
</dbReference>
<reference evidence="2 3" key="1">
    <citation type="submission" date="2024-09" db="EMBL/GenBank/DDBJ databases">
        <authorList>
            <person name="Sun Q."/>
            <person name="Mori K."/>
        </authorList>
    </citation>
    <scope>NUCLEOTIDE SEQUENCE [LARGE SCALE GENOMIC DNA]</scope>
    <source>
        <strain evidence="2 3">NCAIM B.02529</strain>
    </source>
</reference>
<gene>
    <name evidence="2" type="ORF">ACFFGV_04175</name>
</gene>
<keyword evidence="1" id="KW-0472">Membrane</keyword>
<name>A0ABV6LKC1_9BACI</name>
<accession>A0ABV6LKC1</accession>
<protein>
    <submittedName>
        <fullName evidence="2">DMT family transporter</fullName>
    </submittedName>
</protein>
<evidence type="ECO:0000313" key="2">
    <source>
        <dbReference type="EMBL" id="MFC0522787.1"/>
    </source>
</evidence>
<evidence type="ECO:0000313" key="3">
    <source>
        <dbReference type="Proteomes" id="UP001589836"/>
    </source>
</evidence>
<dbReference type="PANTHER" id="PTHR34821">
    <property type="entry name" value="INNER MEMBRANE PROTEIN YDCZ"/>
    <property type="match status" value="1"/>
</dbReference>
<dbReference type="Pfam" id="PF04657">
    <property type="entry name" value="DMT_YdcZ"/>
    <property type="match status" value="1"/>
</dbReference>
<keyword evidence="3" id="KW-1185">Reference proteome</keyword>
<feature type="transmembrane region" description="Helical" evidence="1">
    <location>
        <begin position="120"/>
        <end position="139"/>
    </location>
</feature>
<dbReference type="Proteomes" id="UP001589836">
    <property type="component" value="Unassembled WGS sequence"/>
</dbReference>
<dbReference type="PANTHER" id="PTHR34821:SF3">
    <property type="entry name" value="MEMBRANE PROTEIN"/>
    <property type="match status" value="1"/>
</dbReference>
<keyword evidence="1" id="KW-0812">Transmembrane</keyword>
<dbReference type="EMBL" id="JBHLTP010000003">
    <property type="protein sequence ID" value="MFC0522787.1"/>
    <property type="molecule type" value="Genomic_DNA"/>
</dbReference>
<feature type="transmembrane region" description="Helical" evidence="1">
    <location>
        <begin position="28"/>
        <end position="52"/>
    </location>
</feature>
<dbReference type="InterPro" id="IPR006750">
    <property type="entry name" value="YdcZ"/>
</dbReference>
<feature type="transmembrane region" description="Helical" evidence="1">
    <location>
        <begin position="91"/>
        <end position="108"/>
    </location>
</feature>
<feature type="transmembrane region" description="Helical" evidence="1">
    <location>
        <begin position="64"/>
        <end position="85"/>
    </location>
</feature>
<comment type="caution">
    <text evidence="2">The sequence shown here is derived from an EMBL/GenBank/DDBJ whole genome shotgun (WGS) entry which is preliminary data.</text>
</comment>